<dbReference type="AlphaFoldDB" id="A9NY88"/>
<evidence type="ECO:0000256" key="1">
    <source>
        <dbReference type="SAM" id="Phobius"/>
    </source>
</evidence>
<organism evidence="2">
    <name type="scientific">Picea sitchensis</name>
    <name type="common">Sitka spruce</name>
    <name type="synonym">Pinus sitchensis</name>
    <dbReference type="NCBI Taxonomy" id="3332"/>
    <lineage>
        <taxon>Eukaryota</taxon>
        <taxon>Viridiplantae</taxon>
        <taxon>Streptophyta</taxon>
        <taxon>Embryophyta</taxon>
        <taxon>Tracheophyta</taxon>
        <taxon>Spermatophyta</taxon>
        <taxon>Pinopsida</taxon>
        <taxon>Pinidae</taxon>
        <taxon>Conifers I</taxon>
        <taxon>Pinales</taxon>
        <taxon>Pinaceae</taxon>
        <taxon>Picea</taxon>
    </lineage>
</organism>
<keyword evidence="1" id="KW-0472">Membrane</keyword>
<keyword evidence="1" id="KW-0812">Transmembrane</keyword>
<proteinExistence type="evidence at transcript level"/>
<sequence>MRSRSCPNGDQSVPKSASRWCDCGLRFFSAISCRTLNCSCCCLLCILMTFSCRWDWFIGLGFVFCLVLGTGTVGDSRDDLIFLVGLFSHVRNKWICTHAYHIVAILC</sequence>
<feature type="transmembrane region" description="Helical" evidence="1">
    <location>
        <begin position="56"/>
        <end position="74"/>
    </location>
</feature>
<protein>
    <submittedName>
        <fullName evidence="2">Uncharacterized protein</fullName>
    </submittedName>
</protein>
<accession>A9NY88</accession>
<name>A9NY88_PICSI</name>
<evidence type="ECO:0000313" key="2">
    <source>
        <dbReference type="EMBL" id="ABK25599.1"/>
    </source>
</evidence>
<reference evidence="2" key="1">
    <citation type="journal article" date="2008" name="BMC Genomics">
        <title>A conifer genomics resource of 200,000 spruce (Picea spp.) ESTs and 6,464 high-quality, sequence-finished full-length cDNAs for Sitka spruce (Picea sitchensis).</title>
        <authorList>
            <person name="Ralph S.G."/>
            <person name="Chun H.J."/>
            <person name="Kolosova N."/>
            <person name="Cooper D."/>
            <person name="Oddy C."/>
            <person name="Ritland C.E."/>
            <person name="Kirkpatrick R."/>
            <person name="Moore R."/>
            <person name="Barber S."/>
            <person name="Holt R.A."/>
            <person name="Jones S.J."/>
            <person name="Marra M.A."/>
            <person name="Douglas C.J."/>
            <person name="Ritland K."/>
            <person name="Bohlmann J."/>
        </authorList>
    </citation>
    <scope>NUCLEOTIDE SEQUENCE</scope>
    <source>
        <tissue evidence="2">Green portion of the leader tissue</tissue>
    </source>
</reference>
<keyword evidence="1" id="KW-1133">Transmembrane helix</keyword>
<dbReference type="EMBL" id="EF086329">
    <property type="protein sequence ID" value="ABK25599.1"/>
    <property type="molecule type" value="mRNA"/>
</dbReference>